<dbReference type="OrthoDB" id="5502479at2"/>
<feature type="compositionally biased region" description="Acidic residues" evidence="1">
    <location>
        <begin position="66"/>
        <end position="90"/>
    </location>
</feature>
<keyword evidence="2" id="KW-1133">Transmembrane helix</keyword>
<sequence length="282" mass="31579">MSDDSEKKTLAPHFLIIAAIVVVIIAVVLWPTEEKPAPVAEEPVVDTPIEPNEPVDFSPAPPPEPMEIEPTDEVEPMPEPVEEPEPEPLDVSDKGVEEALNEISDSEEANSLIVNEGLIQRFVVTVANLANDEMPASQQIPLTAPEQSFKVYRQADKEWIDAASYKRYTPYVTMMESFDNEALLQLMKRYEGEIQSKYDEIGQPGQPFESVLVEAIDQLLDTPEVPVPVEVYSDSVAYKYADSQLEELSTPQKQLLRTGPDNMRRIKAKLRELKSLLVDDGF</sequence>
<gene>
    <name evidence="3" type="ORF">BFC18_07315</name>
</gene>
<evidence type="ECO:0000313" key="4">
    <source>
        <dbReference type="Proteomes" id="UP000175691"/>
    </source>
</evidence>
<evidence type="ECO:0000313" key="3">
    <source>
        <dbReference type="EMBL" id="OFC71536.1"/>
    </source>
</evidence>
<evidence type="ECO:0008006" key="5">
    <source>
        <dbReference type="Google" id="ProtNLM"/>
    </source>
</evidence>
<keyword evidence="4" id="KW-1185">Reference proteome</keyword>
<reference evidence="3 4" key="1">
    <citation type="submission" date="2016-08" db="EMBL/GenBank/DDBJ databases">
        <authorList>
            <person name="Seilhamer J.J."/>
        </authorList>
    </citation>
    <scope>NUCLEOTIDE SEQUENCE [LARGE SCALE GENOMIC DNA]</scope>
    <source>
        <strain evidence="3 4">KCTC 42603</strain>
    </source>
</reference>
<name>A0A1E7ZDE7_9ALTE</name>
<feature type="region of interest" description="Disordered" evidence="1">
    <location>
        <begin position="36"/>
        <end position="99"/>
    </location>
</feature>
<accession>A0A1E7ZDE7</accession>
<evidence type="ECO:0000256" key="2">
    <source>
        <dbReference type="SAM" id="Phobius"/>
    </source>
</evidence>
<dbReference type="InterPro" id="IPR021382">
    <property type="entry name" value="DUF3014"/>
</dbReference>
<protein>
    <recommendedName>
        <fullName evidence="5">DUF3014 domain-containing protein</fullName>
    </recommendedName>
</protein>
<dbReference type="Pfam" id="PF11219">
    <property type="entry name" value="DUF3014"/>
    <property type="match status" value="1"/>
</dbReference>
<proteinExistence type="predicted"/>
<dbReference type="Proteomes" id="UP000175691">
    <property type="component" value="Unassembled WGS sequence"/>
</dbReference>
<comment type="caution">
    <text evidence="3">The sequence shown here is derived from an EMBL/GenBank/DDBJ whole genome shotgun (WGS) entry which is preliminary data.</text>
</comment>
<evidence type="ECO:0000256" key="1">
    <source>
        <dbReference type="SAM" id="MobiDB-lite"/>
    </source>
</evidence>
<dbReference type="AlphaFoldDB" id="A0A1E7ZDE7"/>
<keyword evidence="2" id="KW-0472">Membrane</keyword>
<feature type="transmembrane region" description="Helical" evidence="2">
    <location>
        <begin position="12"/>
        <end position="30"/>
    </location>
</feature>
<dbReference type="STRING" id="1656094.BFC18_07315"/>
<keyword evidence="2" id="KW-0812">Transmembrane</keyword>
<organism evidence="3 4">
    <name type="scientific">Alteromonas confluentis</name>
    <dbReference type="NCBI Taxonomy" id="1656094"/>
    <lineage>
        <taxon>Bacteria</taxon>
        <taxon>Pseudomonadati</taxon>
        <taxon>Pseudomonadota</taxon>
        <taxon>Gammaproteobacteria</taxon>
        <taxon>Alteromonadales</taxon>
        <taxon>Alteromonadaceae</taxon>
        <taxon>Alteromonas/Salinimonas group</taxon>
        <taxon>Alteromonas</taxon>
    </lineage>
</organism>
<feature type="compositionally biased region" description="Low complexity" evidence="1">
    <location>
        <begin position="37"/>
        <end position="48"/>
    </location>
</feature>
<dbReference type="RefSeq" id="WP_070124383.1">
    <property type="nucleotide sequence ID" value="NZ_MDHN01000013.1"/>
</dbReference>
<dbReference type="EMBL" id="MDHN01000013">
    <property type="protein sequence ID" value="OFC71536.1"/>
    <property type="molecule type" value="Genomic_DNA"/>
</dbReference>